<dbReference type="EMBL" id="VIBQ01002294">
    <property type="protein sequence ID" value="KAD2832291.1"/>
    <property type="molecule type" value="Genomic_DNA"/>
</dbReference>
<comment type="caution">
    <text evidence="2">The sequence shown here is derived from an EMBL/GenBank/DDBJ whole genome shotgun (WGS) entry which is preliminary data.</text>
</comment>
<accession>A0A5N6LXF4</accession>
<sequence length="55" mass="5996">MSEPEATTESASQDVGSPARISHRSSGDRTQDKDQNETRNVTLTTKKSCLSKVTK</sequence>
<dbReference type="AlphaFoldDB" id="A0A5N6LXF4"/>
<gene>
    <name evidence="2" type="ORF">FH972_027295</name>
</gene>
<dbReference type="Proteomes" id="UP000327013">
    <property type="component" value="Unassembled WGS sequence"/>
</dbReference>
<feature type="compositionally biased region" description="Polar residues" evidence="1">
    <location>
        <begin position="38"/>
        <end position="55"/>
    </location>
</feature>
<feature type="compositionally biased region" description="Polar residues" evidence="1">
    <location>
        <begin position="1"/>
        <end position="15"/>
    </location>
</feature>
<evidence type="ECO:0000313" key="2">
    <source>
        <dbReference type="EMBL" id="KAD2832291.1"/>
    </source>
</evidence>
<feature type="region of interest" description="Disordered" evidence="1">
    <location>
        <begin position="1"/>
        <end position="55"/>
    </location>
</feature>
<proteinExistence type="predicted"/>
<protein>
    <submittedName>
        <fullName evidence="2">Uncharacterized protein</fullName>
    </submittedName>
</protein>
<name>A0A5N6LXF4_9ROSI</name>
<feature type="compositionally biased region" description="Basic and acidic residues" evidence="1">
    <location>
        <begin position="25"/>
        <end position="37"/>
    </location>
</feature>
<keyword evidence="3" id="KW-1185">Reference proteome</keyword>
<evidence type="ECO:0000313" key="3">
    <source>
        <dbReference type="Proteomes" id="UP000327013"/>
    </source>
</evidence>
<reference evidence="2 3" key="1">
    <citation type="submission" date="2019-06" db="EMBL/GenBank/DDBJ databases">
        <title>A chromosomal-level reference genome of Carpinus fangiana (Coryloideae, Betulaceae).</title>
        <authorList>
            <person name="Yang X."/>
            <person name="Wang Z."/>
            <person name="Zhang L."/>
            <person name="Hao G."/>
            <person name="Liu J."/>
            <person name="Yang Y."/>
        </authorList>
    </citation>
    <scope>NUCLEOTIDE SEQUENCE [LARGE SCALE GENOMIC DNA]</scope>
    <source>
        <strain evidence="2">Cfa_2016G</strain>
        <tissue evidence="2">Leaf</tissue>
    </source>
</reference>
<organism evidence="2 3">
    <name type="scientific">Carpinus fangiana</name>
    <dbReference type="NCBI Taxonomy" id="176857"/>
    <lineage>
        <taxon>Eukaryota</taxon>
        <taxon>Viridiplantae</taxon>
        <taxon>Streptophyta</taxon>
        <taxon>Embryophyta</taxon>
        <taxon>Tracheophyta</taxon>
        <taxon>Spermatophyta</taxon>
        <taxon>Magnoliopsida</taxon>
        <taxon>eudicotyledons</taxon>
        <taxon>Gunneridae</taxon>
        <taxon>Pentapetalae</taxon>
        <taxon>rosids</taxon>
        <taxon>fabids</taxon>
        <taxon>Fagales</taxon>
        <taxon>Betulaceae</taxon>
        <taxon>Carpinus</taxon>
    </lineage>
</organism>
<evidence type="ECO:0000256" key="1">
    <source>
        <dbReference type="SAM" id="MobiDB-lite"/>
    </source>
</evidence>